<evidence type="ECO:0000313" key="3">
    <source>
        <dbReference type="Proteomes" id="UP000069771"/>
    </source>
</evidence>
<dbReference type="STRING" id="1702221.AALO17_11570"/>
<dbReference type="EMBL" id="CP011391">
    <property type="protein sequence ID" value="AMK54291.1"/>
    <property type="molecule type" value="Genomic_DNA"/>
</dbReference>
<dbReference type="KEGG" id="fro:AALO17_11570"/>
<keyword evidence="1" id="KW-0472">Membrane</keyword>
<dbReference type="Proteomes" id="UP000069771">
    <property type="component" value="Chromosome"/>
</dbReference>
<proteinExistence type="predicted"/>
<gene>
    <name evidence="2" type="ORF">AALO17_11570</name>
</gene>
<accession>A0A140DUG4</accession>
<keyword evidence="1" id="KW-0812">Transmembrane</keyword>
<feature type="transmembrane region" description="Helical" evidence="1">
    <location>
        <begin position="47"/>
        <end position="64"/>
    </location>
</feature>
<name>A0A140DUG4_9FIRM</name>
<reference evidence="2 3" key="1">
    <citation type="journal article" date="2016" name="Gut Pathog.">
        <title>Whole genome sequencing of "Faecalibaculum rodentium" ALO17, isolated from C57BL/6J laboratory mouse feces.</title>
        <authorList>
            <person name="Lim S."/>
            <person name="Chang D.H."/>
            <person name="Ahn S."/>
            <person name="Kim B.C."/>
        </authorList>
    </citation>
    <scope>NUCLEOTIDE SEQUENCE [LARGE SCALE GENOMIC DNA]</scope>
    <source>
        <strain evidence="2 3">Alo17</strain>
    </source>
</reference>
<evidence type="ECO:0000256" key="1">
    <source>
        <dbReference type="SAM" id="Phobius"/>
    </source>
</evidence>
<keyword evidence="3" id="KW-1185">Reference proteome</keyword>
<organism evidence="2 3">
    <name type="scientific">Faecalibaculum rodentium</name>
    <dbReference type="NCBI Taxonomy" id="1702221"/>
    <lineage>
        <taxon>Bacteria</taxon>
        <taxon>Bacillati</taxon>
        <taxon>Bacillota</taxon>
        <taxon>Erysipelotrichia</taxon>
        <taxon>Erysipelotrichales</taxon>
        <taxon>Erysipelotrichaceae</taxon>
        <taxon>Faecalibaculum</taxon>
    </lineage>
</organism>
<evidence type="ECO:0000313" key="2">
    <source>
        <dbReference type="EMBL" id="AMK54291.1"/>
    </source>
</evidence>
<protein>
    <submittedName>
        <fullName evidence="2">Uncharacterized protein</fullName>
    </submittedName>
</protein>
<dbReference type="AlphaFoldDB" id="A0A140DUG4"/>
<sequence>MYEVNMKKTETGHLKSAELLLYALILLKPVLQHLFTGTSFMQCLYDLYISVIVVLFIYCLFRIFQNR</sequence>
<keyword evidence="1" id="KW-1133">Transmembrane helix</keyword>
<feature type="transmembrane region" description="Helical" evidence="1">
    <location>
        <begin position="20"/>
        <end position="41"/>
    </location>
</feature>